<keyword evidence="5 10" id="KW-0418">Kinase</keyword>
<dbReference type="SUPFAM" id="SSF52172">
    <property type="entry name" value="CheY-like"/>
    <property type="match status" value="1"/>
</dbReference>
<dbReference type="SMART" id="SM00388">
    <property type="entry name" value="HisKA"/>
    <property type="match status" value="1"/>
</dbReference>
<dbReference type="OrthoDB" id="9813151at2"/>
<reference evidence="10 11" key="2">
    <citation type="submission" date="2018-12" db="EMBL/GenBank/DDBJ databases">
        <title>Rhizobacter gummiphilus sp. nov., a rubber-degrading bacterium isolated from the soil of a botanical garden in Japan.</title>
        <authorList>
            <person name="Shunsuke S.S."/>
        </authorList>
    </citation>
    <scope>NUCLEOTIDE SEQUENCE [LARGE SCALE GENOMIC DNA]</scope>
    <source>
        <strain evidence="10 11">S-16</strain>
    </source>
</reference>
<dbReference type="InterPro" id="IPR011006">
    <property type="entry name" value="CheY-like_superfamily"/>
</dbReference>
<accession>A0A3N7HTE4</accession>
<dbReference type="CDD" id="cd00082">
    <property type="entry name" value="HisKA"/>
    <property type="match status" value="1"/>
</dbReference>
<dbReference type="Gene3D" id="1.10.287.130">
    <property type="match status" value="1"/>
</dbReference>
<evidence type="ECO:0000256" key="5">
    <source>
        <dbReference type="ARBA" id="ARBA00022777"/>
    </source>
</evidence>
<evidence type="ECO:0000256" key="2">
    <source>
        <dbReference type="ARBA" id="ARBA00012438"/>
    </source>
</evidence>
<evidence type="ECO:0000256" key="3">
    <source>
        <dbReference type="ARBA" id="ARBA00022553"/>
    </source>
</evidence>
<evidence type="ECO:0000313" key="10">
    <source>
        <dbReference type="EMBL" id="RQP25587.1"/>
    </source>
</evidence>
<keyword evidence="3 6" id="KW-0597">Phosphoprotein</keyword>
<name>A0A3N7HTE4_9BURK</name>
<dbReference type="SUPFAM" id="SSF47384">
    <property type="entry name" value="Homodimeric domain of signal transducing histidine kinase"/>
    <property type="match status" value="1"/>
</dbReference>
<dbReference type="GO" id="GO:0009927">
    <property type="term" value="F:histidine phosphotransfer kinase activity"/>
    <property type="evidence" value="ECO:0007669"/>
    <property type="project" value="TreeGrafter"/>
</dbReference>
<dbReference type="AlphaFoldDB" id="A0A3N7HTE4"/>
<dbReference type="InterPro" id="IPR003594">
    <property type="entry name" value="HATPase_dom"/>
</dbReference>
<dbReference type="EC" id="2.7.13.3" evidence="2"/>
<sequence length="572" mass="61811">MTRPEPTASQDVRAEAPRRRRRIGITLLMLAVAAVAAQSFAEWLLPYDVMAWSRLAQALGRPDLSPRVVSLAWALLTLLALWPLRAGKAGAAWAVAAGIAVGSSRLAAGGSVPAMVLLLAAGMASLGWQSGRHGGLALLLSTAASIVAWDLALTSFAGLWPVCLALVAVFVWIERRHIQATDQRLFATLAERDSLIRDLDAKQQQLLALQQERTHLLAGIGHDLRQPLWAVRLHADAMLARQPDSPDGDALRQQLRATDDAIGMLDQFSDFAAIERGALNSQMQRVNVREIVDLVAAWERESHRGEPLDIHTYGRNAWVRTDPMQLKRIVQNLVGNAVRHSLRAEQPRRSLVLVGVRPHHGGFAIDVVDNGDGIPRDKLEEVFQPYVQLGGQARTARGSRGLGLAIVRGLVAQLGMQLAPVRSRQGRGTRFRVVLPPALRWRDTPGETLTGKLLAVLDDDDTARAALVSALQSTGAECVSAGSLKTLRRSLAEHVRFPDALVFDLDLNAAATGVDAVHALRQEWELEVPALIVTGQPGQAPTLPAACRLLPKPAALADIVAALNQLLPSNRG</sequence>
<dbReference type="CDD" id="cd00075">
    <property type="entry name" value="HATPase"/>
    <property type="match status" value="1"/>
</dbReference>
<feature type="transmembrane region" description="Helical" evidence="7">
    <location>
        <begin position="64"/>
        <end position="84"/>
    </location>
</feature>
<evidence type="ECO:0000256" key="6">
    <source>
        <dbReference type="PROSITE-ProRule" id="PRU00169"/>
    </source>
</evidence>
<dbReference type="InterPro" id="IPR003661">
    <property type="entry name" value="HisK_dim/P_dom"/>
</dbReference>
<gene>
    <name evidence="10" type="ORF">DZC73_00455</name>
</gene>
<evidence type="ECO:0000256" key="1">
    <source>
        <dbReference type="ARBA" id="ARBA00000085"/>
    </source>
</evidence>
<dbReference type="InterPro" id="IPR004358">
    <property type="entry name" value="Sig_transdc_His_kin-like_C"/>
</dbReference>
<dbReference type="InterPro" id="IPR036890">
    <property type="entry name" value="HATPase_C_sf"/>
</dbReference>
<keyword evidence="7" id="KW-0812">Transmembrane</keyword>
<comment type="catalytic activity">
    <reaction evidence="1">
        <text>ATP + protein L-histidine = ADP + protein N-phospho-L-histidine.</text>
        <dbReference type="EC" id="2.7.13.3"/>
    </reaction>
</comment>
<dbReference type="Gene3D" id="3.30.565.10">
    <property type="entry name" value="Histidine kinase-like ATPase, C-terminal domain"/>
    <property type="match status" value="1"/>
</dbReference>
<dbReference type="PRINTS" id="PR00344">
    <property type="entry name" value="BCTRLSENSOR"/>
</dbReference>
<feature type="transmembrane region" description="Helical" evidence="7">
    <location>
        <begin position="105"/>
        <end position="126"/>
    </location>
</feature>
<proteinExistence type="predicted"/>
<keyword evidence="7" id="KW-0472">Membrane</keyword>
<dbReference type="SUPFAM" id="SSF55874">
    <property type="entry name" value="ATPase domain of HSP90 chaperone/DNA topoisomerase II/histidine kinase"/>
    <property type="match status" value="1"/>
</dbReference>
<evidence type="ECO:0000259" key="9">
    <source>
        <dbReference type="PROSITE" id="PS50110"/>
    </source>
</evidence>
<evidence type="ECO:0000256" key="4">
    <source>
        <dbReference type="ARBA" id="ARBA00022679"/>
    </source>
</evidence>
<keyword evidence="11" id="KW-1185">Reference proteome</keyword>
<keyword evidence="4" id="KW-0808">Transferase</keyword>
<dbReference type="InterPro" id="IPR005467">
    <property type="entry name" value="His_kinase_dom"/>
</dbReference>
<dbReference type="PROSITE" id="PS50109">
    <property type="entry name" value="HIS_KIN"/>
    <property type="match status" value="1"/>
</dbReference>
<protein>
    <recommendedName>
        <fullName evidence="2">histidine kinase</fullName>
        <ecNumber evidence="2">2.7.13.3</ecNumber>
    </recommendedName>
</protein>
<dbReference type="GO" id="GO:0000155">
    <property type="term" value="F:phosphorelay sensor kinase activity"/>
    <property type="evidence" value="ECO:0007669"/>
    <property type="project" value="InterPro"/>
</dbReference>
<dbReference type="PANTHER" id="PTHR43047:SF9">
    <property type="entry name" value="HISTIDINE KINASE"/>
    <property type="match status" value="1"/>
</dbReference>
<keyword evidence="7" id="KW-1133">Transmembrane helix</keyword>
<dbReference type="Gene3D" id="3.40.50.2300">
    <property type="match status" value="1"/>
</dbReference>
<dbReference type="RefSeq" id="WP_124538241.1">
    <property type="nucleotide sequence ID" value="NZ_QUSW01000001.1"/>
</dbReference>
<feature type="transmembrane region" description="Helical" evidence="7">
    <location>
        <begin position="146"/>
        <end position="173"/>
    </location>
</feature>
<dbReference type="InterPro" id="IPR036097">
    <property type="entry name" value="HisK_dim/P_sf"/>
</dbReference>
<evidence type="ECO:0000259" key="8">
    <source>
        <dbReference type="PROSITE" id="PS50109"/>
    </source>
</evidence>
<organism evidence="10 11">
    <name type="scientific">Piscinibacter terrae</name>
    <dbReference type="NCBI Taxonomy" id="2496871"/>
    <lineage>
        <taxon>Bacteria</taxon>
        <taxon>Pseudomonadati</taxon>
        <taxon>Pseudomonadota</taxon>
        <taxon>Betaproteobacteria</taxon>
        <taxon>Burkholderiales</taxon>
        <taxon>Sphaerotilaceae</taxon>
        <taxon>Piscinibacter</taxon>
    </lineage>
</organism>
<dbReference type="Proteomes" id="UP000267464">
    <property type="component" value="Unassembled WGS sequence"/>
</dbReference>
<reference evidence="10 11" key="1">
    <citation type="submission" date="2018-08" db="EMBL/GenBank/DDBJ databases">
        <authorList>
            <person name="Khan S.A."/>
            <person name="Jeon C.O."/>
            <person name="Chun B.H."/>
            <person name="Jeong S.E."/>
        </authorList>
    </citation>
    <scope>NUCLEOTIDE SEQUENCE [LARGE SCALE GENOMIC DNA]</scope>
    <source>
        <strain evidence="10 11">S-16</strain>
    </source>
</reference>
<dbReference type="EMBL" id="QUSW01000001">
    <property type="protein sequence ID" value="RQP25587.1"/>
    <property type="molecule type" value="Genomic_DNA"/>
</dbReference>
<dbReference type="Pfam" id="PF02518">
    <property type="entry name" value="HATPase_c"/>
    <property type="match status" value="1"/>
</dbReference>
<dbReference type="PROSITE" id="PS50110">
    <property type="entry name" value="RESPONSE_REGULATORY"/>
    <property type="match status" value="1"/>
</dbReference>
<feature type="modified residue" description="4-aspartylphosphate" evidence="6">
    <location>
        <position position="504"/>
    </location>
</feature>
<dbReference type="GO" id="GO:0005886">
    <property type="term" value="C:plasma membrane"/>
    <property type="evidence" value="ECO:0007669"/>
    <property type="project" value="TreeGrafter"/>
</dbReference>
<feature type="domain" description="Response regulatory" evidence="9">
    <location>
        <begin position="453"/>
        <end position="567"/>
    </location>
</feature>
<comment type="caution">
    <text evidence="10">The sequence shown here is derived from an EMBL/GenBank/DDBJ whole genome shotgun (WGS) entry which is preliminary data.</text>
</comment>
<dbReference type="SMART" id="SM00387">
    <property type="entry name" value="HATPase_c"/>
    <property type="match status" value="1"/>
</dbReference>
<feature type="transmembrane region" description="Helical" evidence="7">
    <location>
        <begin position="23"/>
        <end position="44"/>
    </location>
</feature>
<evidence type="ECO:0000256" key="7">
    <source>
        <dbReference type="SAM" id="Phobius"/>
    </source>
</evidence>
<dbReference type="PANTHER" id="PTHR43047">
    <property type="entry name" value="TWO-COMPONENT HISTIDINE PROTEIN KINASE"/>
    <property type="match status" value="1"/>
</dbReference>
<evidence type="ECO:0000313" key="11">
    <source>
        <dbReference type="Proteomes" id="UP000267464"/>
    </source>
</evidence>
<feature type="domain" description="Histidine kinase" evidence="8">
    <location>
        <begin position="219"/>
        <end position="439"/>
    </location>
</feature>
<dbReference type="InterPro" id="IPR001789">
    <property type="entry name" value="Sig_transdc_resp-reg_receiver"/>
</dbReference>